<dbReference type="Pfam" id="PF01943">
    <property type="entry name" value="Polysacc_synt"/>
    <property type="match status" value="1"/>
</dbReference>
<proteinExistence type="predicted"/>
<sequence>MRLQTWHTLGRYAAGLGLRGVEVAGKLGLYIIAARSLGVHDAGLFFLCLTWIGLASTFARLGLERAVTRHVAAELAVGQGRAAGRALRTGLIWTGLAAAAIALLTAAMAGPVSQLLFGAPDLETPLRLSALALVPQTLTITIGSALAGLKRGVAAQFVQNALWPVLTLAALLAGVGDLDALVLALSGALALSALAGMVLLARDRHRFADRPTPAEEHAETLPALWHTARPLFVVELVQVSLASLPVLALGMFVDAASVGAFSVANRISMLVWVVIISIGTFAAPNYAELHRRGEMARLKAMNRGVMLSVAALGLPLVTVMMAVPDRLLGLVGEGFGSGATALCILAAGQMVNCLLACQDIRLAMTGRGDVLRRLNLLQLATCAALGAILIPAFGMTGAAFVTAVAVAQGAIGTSLVSFAVFERFGPQRNRADEGAPPRDATEPLDKETARPAQ</sequence>
<dbReference type="EMBL" id="QOKW01000008">
    <property type="protein sequence ID" value="KAA0680660.1"/>
    <property type="molecule type" value="Genomic_DNA"/>
</dbReference>
<name>A0A9W7TY74_9PROT</name>
<evidence type="ECO:0000256" key="6">
    <source>
        <dbReference type="SAM" id="MobiDB-lite"/>
    </source>
</evidence>
<comment type="caution">
    <text evidence="8">The sequence shown here is derived from an EMBL/GenBank/DDBJ whole genome shotgun (WGS) entry which is preliminary data.</text>
</comment>
<evidence type="ECO:0000256" key="3">
    <source>
        <dbReference type="ARBA" id="ARBA00022692"/>
    </source>
</evidence>
<gene>
    <name evidence="8" type="ORF">DS843_12550</name>
</gene>
<evidence type="ECO:0000256" key="2">
    <source>
        <dbReference type="ARBA" id="ARBA00022475"/>
    </source>
</evidence>
<evidence type="ECO:0000256" key="4">
    <source>
        <dbReference type="ARBA" id="ARBA00022989"/>
    </source>
</evidence>
<dbReference type="InterPro" id="IPR002797">
    <property type="entry name" value="Polysacc_synth"/>
</dbReference>
<evidence type="ECO:0000313" key="9">
    <source>
        <dbReference type="Proteomes" id="UP000480854"/>
    </source>
</evidence>
<keyword evidence="4 7" id="KW-1133">Transmembrane helix</keyword>
<dbReference type="GO" id="GO:0005886">
    <property type="term" value="C:plasma membrane"/>
    <property type="evidence" value="ECO:0007669"/>
    <property type="project" value="UniProtKB-SubCell"/>
</dbReference>
<feature type="transmembrane region" description="Helical" evidence="7">
    <location>
        <begin position="335"/>
        <end position="355"/>
    </location>
</feature>
<dbReference type="PANTHER" id="PTHR30250:SF11">
    <property type="entry name" value="O-ANTIGEN TRANSPORTER-RELATED"/>
    <property type="match status" value="1"/>
</dbReference>
<reference evidence="8 9" key="1">
    <citation type="submission" date="2018-07" db="EMBL/GenBank/DDBJ databases">
        <title>Genome sequence of Azospirillum sp. ATCC 49961.</title>
        <authorList>
            <person name="Sant'Anna F.H."/>
            <person name="Baldani J.I."/>
            <person name="Zilli J.E."/>
            <person name="Reis V.M."/>
            <person name="Hartmann A."/>
            <person name="Cruz L."/>
            <person name="de Souza E.M."/>
            <person name="de Oliveira Pedrosa F."/>
            <person name="Passaglia L.M.P."/>
        </authorList>
    </citation>
    <scope>NUCLEOTIDE SEQUENCE [LARGE SCALE GENOMIC DNA]</scope>
    <source>
        <strain evidence="8 9">ATCC 49961</strain>
    </source>
</reference>
<evidence type="ECO:0000313" key="8">
    <source>
        <dbReference type="EMBL" id="KAA0680660.1"/>
    </source>
</evidence>
<keyword evidence="3 7" id="KW-0812">Transmembrane</keyword>
<feature type="region of interest" description="Disordered" evidence="6">
    <location>
        <begin position="428"/>
        <end position="453"/>
    </location>
</feature>
<feature type="transmembrane region" description="Helical" evidence="7">
    <location>
        <begin position="400"/>
        <end position="421"/>
    </location>
</feature>
<feature type="transmembrane region" description="Helical" evidence="7">
    <location>
        <begin position="161"/>
        <end position="176"/>
    </location>
</feature>
<feature type="compositionally biased region" description="Basic and acidic residues" evidence="6">
    <location>
        <begin position="429"/>
        <end position="453"/>
    </location>
</feature>
<dbReference type="AlphaFoldDB" id="A0A9W7TY74"/>
<dbReference type="PANTHER" id="PTHR30250">
    <property type="entry name" value="PST FAMILY PREDICTED COLANIC ACID TRANSPORTER"/>
    <property type="match status" value="1"/>
</dbReference>
<dbReference type="RefSeq" id="WP_149469233.1">
    <property type="nucleotide sequence ID" value="NZ_QOKW01000008.1"/>
</dbReference>
<feature type="transmembrane region" description="Helical" evidence="7">
    <location>
        <begin position="231"/>
        <end position="253"/>
    </location>
</feature>
<accession>A0A9W7TY74</accession>
<feature type="transmembrane region" description="Helical" evidence="7">
    <location>
        <begin position="44"/>
        <end position="63"/>
    </location>
</feature>
<feature type="transmembrane region" description="Helical" evidence="7">
    <location>
        <begin position="130"/>
        <end position="149"/>
    </location>
</feature>
<feature type="transmembrane region" description="Helical" evidence="7">
    <location>
        <begin position="376"/>
        <end position="394"/>
    </location>
</feature>
<keyword evidence="5 7" id="KW-0472">Membrane</keyword>
<feature type="transmembrane region" description="Helical" evidence="7">
    <location>
        <begin position="12"/>
        <end position="32"/>
    </location>
</feature>
<comment type="subcellular location">
    <subcellularLocation>
        <location evidence="1">Cell membrane</location>
        <topology evidence="1">Multi-pass membrane protein</topology>
    </subcellularLocation>
</comment>
<feature type="transmembrane region" description="Helical" evidence="7">
    <location>
        <begin position="182"/>
        <end position="201"/>
    </location>
</feature>
<keyword evidence="2" id="KW-1003">Cell membrane</keyword>
<evidence type="ECO:0000256" key="5">
    <source>
        <dbReference type="ARBA" id="ARBA00023136"/>
    </source>
</evidence>
<keyword evidence="9" id="KW-1185">Reference proteome</keyword>
<protein>
    <submittedName>
        <fullName evidence="8">Lipopolysaccharide biosynthesis protein</fullName>
    </submittedName>
</protein>
<organism evidence="8 9">
    <name type="scientific">Roseomonas genomospecies 6</name>
    <dbReference type="NCBI Taxonomy" id="214106"/>
    <lineage>
        <taxon>Bacteria</taxon>
        <taxon>Pseudomonadati</taxon>
        <taxon>Pseudomonadota</taxon>
        <taxon>Alphaproteobacteria</taxon>
        <taxon>Acetobacterales</taxon>
        <taxon>Roseomonadaceae</taxon>
        <taxon>Roseomonas</taxon>
    </lineage>
</organism>
<feature type="transmembrane region" description="Helical" evidence="7">
    <location>
        <begin position="91"/>
        <end position="110"/>
    </location>
</feature>
<dbReference type="OrthoDB" id="9800982at2"/>
<evidence type="ECO:0000256" key="1">
    <source>
        <dbReference type="ARBA" id="ARBA00004651"/>
    </source>
</evidence>
<feature type="transmembrane region" description="Helical" evidence="7">
    <location>
        <begin position="259"/>
        <end position="283"/>
    </location>
</feature>
<feature type="transmembrane region" description="Helical" evidence="7">
    <location>
        <begin position="304"/>
        <end position="323"/>
    </location>
</feature>
<dbReference type="InterPro" id="IPR050833">
    <property type="entry name" value="Poly_Biosynth_Transport"/>
</dbReference>
<dbReference type="Proteomes" id="UP000480854">
    <property type="component" value="Unassembled WGS sequence"/>
</dbReference>
<evidence type="ECO:0000256" key="7">
    <source>
        <dbReference type="SAM" id="Phobius"/>
    </source>
</evidence>